<dbReference type="Proteomes" id="UP001165082">
    <property type="component" value="Unassembled WGS sequence"/>
</dbReference>
<evidence type="ECO:0000313" key="2">
    <source>
        <dbReference type="Proteomes" id="UP001165082"/>
    </source>
</evidence>
<keyword evidence="2" id="KW-1185">Reference proteome</keyword>
<dbReference type="AlphaFoldDB" id="A0A9W6ZZ61"/>
<proteinExistence type="predicted"/>
<gene>
    <name evidence="1" type="ORF">TrRE_jg10945</name>
</gene>
<sequence length="367" mass="40102">MNSRRNNAETYWSKKVSPIFAPLLASVSIVRSPVSVSPDGRVHPGSPPKKILYEKEAFKIDPETGDLVEADTDDSESFDLSSLLLPPVSSWSSFGVYVDSGLLDGWVKQPSPCCGAASVAGAVNGIRGRGRGGEGAIGHMDVLPVMADMLREQMEGKRGTVERMLGGVSVEPLVEKVKTELEGMGRTLGGKEKNGAKKGCPKKLLWEIVRRLGGIEKVTHPLKPSTGPFGNWGILGAVSRLSDADSSGWTFKASVIMGKKRAGKGKDPGYVGLSRKDGPALIEQQWCHLKGCAARGGSCLISHHKNHYALIFAWREYEARGEEGKRRECFTARKGQRPTEWVDFMELRETYLSWEGYKLMLVEGKKL</sequence>
<reference evidence="1" key="1">
    <citation type="submission" date="2022-07" db="EMBL/GenBank/DDBJ databases">
        <title>Genome analysis of Parmales, a sister group of diatoms, reveals the evolutionary specialization of diatoms from phago-mixotrophs to photoautotrophs.</title>
        <authorList>
            <person name="Ban H."/>
            <person name="Sato S."/>
            <person name="Yoshikawa S."/>
            <person name="Kazumasa Y."/>
            <person name="Nakamura Y."/>
            <person name="Ichinomiya M."/>
            <person name="Saitoh K."/>
            <person name="Sato N."/>
            <person name="Blanc-Mathieu R."/>
            <person name="Endo H."/>
            <person name="Kuwata A."/>
            <person name="Ogata H."/>
        </authorList>
    </citation>
    <scope>NUCLEOTIDE SEQUENCE</scope>
</reference>
<organism evidence="1 2">
    <name type="scientific">Triparma retinervis</name>
    <dbReference type="NCBI Taxonomy" id="2557542"/>
    <lineage>
        <taxon>Eukaryota</taxon>
        <taxon>Sar</taxon>
        <taxon>Stramenopiles</taxon>
        <taxon>Ochrophyta</taxon>
        <taxon>Bolidophyceae</taxon>
        <taxon>Parmales</taxon>
        <taxon>Triparmaceae</taxon>
        <taxon>Triparma</taxon>
    </lineage>
</organism>
<dbReference type="OrthoDB" id="78449at2759"/>
<dbReference type="EMBL" id="BRXZ01002464">
    <property type="protein sequence ID" value="GMH62586.1"/>
    <property type="molecule type" value="Genomic_DNA"/>
</dbReference>
<name>A0A9W6ZZ61_9STRA</name>
<comment type="caution">
    <text evidence="1">The sequence shown here is derived from an EMBL/GenBank/DDBJ whole genome shotgun (WGS) entry which is preliminary data.</text>
</comment>
<protein>
    <submittedName>
        <fullName evidence="1">Uncharacterized protein</fullName>
    </submittedName>
</protein>
<accession>A0A9W6ZZ61</accession>
<evidence type="ECO:0000313" key="1">
    <source>
        <dbReference type="EMBL" id="GMH62586.1"/>
    </source>
</evidence>